<comment type="caution">
    <text evidence="1">The sequence shown here is derived from an EMBL/GenBank/DDBJ whole genome shotgun (WGS) entry which is preliminary data.</text>
</comment>
<name>A0ABD0KCQ6_9CAEN</name>
<proteinExistence type="predicted"/>
<evidence type="ECO:0000313" key="1">
    <source>
        <dbReference type="EMBL" id="KAK7484914.1"/>
    </source>
</evidence>
<dbReference type="EMBL" id="JACVVK020000202">
    <property type="protein sequence ID" value="KAK7484914.1"/>
    <property type="molecule type" value="Genomic_DNA"/>
</dbReference>
<dbReference type="AlphaFoldDB" id="A0ABD0KCQ6"/>
<accession>A0ABD0KCQ6</accession>
<dbReference type="Proteomes" id="UP001519460">
    <property type="component" value="Unassembled WGS sequence"/>
</dbReference>
<reference evidence="1 2" key="1">
    <citation type="journal article" date="2023" name="Sci. Data">
        <title>Genome assembly of the Korean intertidal mud-creeper Batillaria attramentaria.</title>
        <authorList>
            <person name="Patra A.K."/>
            <person name="Ho P.T."/>
            <person name="Jun S."/>
            <person name="Lee S.J."/>
            <person name="Kim Y."/>
            <person name="Won Y.J."/>
        </authorList>
    </citation>
    <scope>NUCLEOTIDE SEQUENCE [LARGE SCALE GENOMIC DNA]</scope>
    <source>
        <strain evidence="1">Wonlab-2016</strain>
    </source>
</reference>
<keyword evidence="2" id="KW-1185">Reference proteome</keyword>
<evidence type="ECO:0000313" key="2">
    <source>
        <dbReference type="Proteomes" id="UP001519460"/>
    </source>
</evidence>
<sequence length="90" mass="9891">MFSRQMHQDVTRLVSVLDFSSAGNAHCCVVKYPGYTGMLACTVLQTLSPPSLAERSQDFRSTSRGVYDAFVSLCPQYVLVRVVARTGLCP</sequence>
<gene>
    <name evidence="1" type="ORF">BaRGS_00023834</name>
</gene>
<organism evidence="1 2">
    <name type="scientific">Batillaria attramentaria</name>
    <dbReference type="NCBI Taxonomy" id="370345"/>
    <lineage>
        <taxon>Eukaryota</taxon>
        <taxon>Metazoa</taxon>
        <taxon>Spiralia</taxon>
        <taxon>Lophotrochozoa</taxon>
        <taxon>Mollusca</taxon>
        <taxon>Gastropoda</taxon>
        <taxon>Caenogastropoda</taxon>
        <taxon>Sorbeoconcha</taxon>
        <taxon>Cerithioidea</taxon>
        <taxon>Batillariidae</taxon>
        <taxon>Batillaria</taxon>
    </lineage>
</organism>
<protein>
    <submittedName>
        <fullName evidence="1">Uncharacterized protein</fullName>
    </submittedName>
</protein>